<gene>
    <name evidence="1" type="ORF">H4C15_19475</name>
</gene>
<evidence type="ECO:0000313" key="2">
    <source>
        <dbReference type="Proteomes" id="UP000577346"/>
    </source>
</evidence>
<proteinExistence type="predicted"/>
<protein>
    <submittedName>
        <fullName evidence="1">Uncharacterized protein</fullName>
    </submittedName>
</protein>
<comment type="caution">
    <text evidence="1">The sequence shown here is derived from an EMBL/GenBank/DDBJ whole genome shotgun (WGS) entry which is preliminary data.</text>
</comment>
<evidence type="ECO:0000313" key="1">
    <source>
        <dbReference type="EMBL" id="MBA6149662.1"/>
    </source>
</evidence>
<accession>A0A7W2LZ17</accession>
<organism evidence="1 2">
    <name type="scientific">Pseudomonas juntendi</name>
    <dbReference type="NCBI Taxonomy" id="2666183"/>
    <lineage>
        <taxon>Bacteria</taxon>
        <taxon>Pseudomonadati</taxon>
        <taxon>Pseudomonadota</taxon>
        <taxon>Gammaproteobacteria</taxon>
        <taxon>Pseudomonadales</taxon>
        <taxon>Pseudomonadaceae</taxon>
        <taxon>Pseudomonas</taxon>
    </lineage>
</organism>
<dbReference type="AlphaFoldDB" id="A0A7W2LZ17"/>
<dbReference type="RefSeq" id="WP_182337006.1">
    <property type="nucleotide sequence ID" value="NZ_JACGDA010000048.1"/>
</dbReference>
<dbReference type="Proteomes" id="UP000577346">
    <property type="component" value="Unassembled WGS sequence"/>
</dbReference>
<sequence length="60" mass="6611">MALSTITVNVSAKPRWWFVPALYAINCVNLGAIFKGSAPWVPMWMIRLGIKTKISGPLHG</sequence>
<dbReference type="EMBL" id="JACGDA010000048">
    <property type="protein sequence ID" value="MBA6149662.1"/>
    <property type="molecule type" value="Genomic_DNA"/>
</dbReference>
<reference evidence="1 2" key="1">
    <citation type="submission" date="2020-07" db="EMBL/GenBank/DDBJ databases">
        <title>Diversity of carbapenemase encoding genes among Pseudomonas putida group clinical isolates in a tertiary Brazilian hospital.</title>
        <authorList>
            <person name="Alberto-Lei F."/>
            <person name="Nodari C.S."/>
            <person name="Streling A.P."/>
            <person name="Paulino J.T."/>
            <person name="Bessa-Neto F.O."/>
            <person name="Cayo R."/>
            <person name="Gales A.C."/>
        </authorList>
    </citation>
    <scope>NUCLEOTIDE SEQUENCE [LARGE SCALE GENOMIC DNA]</scope>
    <source>
        <strain evidence="1 2">11213</strain>
    </source>
</reference>
<name>A0A7W2LZ17_9PSED</name>